<evidence type="ECO:0000313" key="2">
    <source>
        <dbReference type="EMBL" id="ADV66449.1"/>
    </source>
</evidence>
<feature type="transmembrane region" description="Helical" evidence="1">
    <location>
        <begin position="148"/>
        <end position="175"/>
    </location>
</feature>
<dbReference type="EMBL" id="CP002454">
    <property type="protein sequence ID" value="ADV66449.1"/>
    <property type="molecule type" value="Genomic_DNA"/>
</dbReference>
<dbReference type="Proteomes" id="UP000008635">
    <property type="component" value="Chromosome"/>
</dbReference>
<reference evidence="2 3" key="1">
    <citation type="journal article" date="2011" name="Stand. Genomic Sci.">
        <title>Complete genome sequence of Deinococcus maricopensis type strain (LB-34).</title>
        <authorList>
            <person name="Pukall R."/>
            <person name="Zeytun A."/>
            <person name="Lucas S."/>
            <person name="Lapidus A."/>
            <person name="Hammon N."/>
            <person name="Deshpande S."/>
            <person name="Nolan M."/>
            <person name="Cheng J.F."/>
            <person name="Pitluck S."/>
            <person name="Liolios K."/>
            <person name="Pagani I."/>
            <person name="Mikhailova N."/>
            <person name="Ivanova N."/>
            <person name="Mavromatis K."/>
            <person name="Pati A."/>
            <person name="Tapia R."/>
            <person name="Han C."/>
            <person name="Goodwin L."/>
            <person name="Chen A."/>
            <person name="Palaniappan K."/>
            <person name="Land M."/>
            <person name="Hauser L."/>
            <person name="Chang Y.J."/>
            <person name="Jeffries C.D."/>
            <person name="Brambilla E.M."/>
            <person name="Rohde M."/>
            <person name="Goker M."/>
            <person name="Detter J.C."/>
            <person name="Woyke T."/>
            <person name="Bristow J."/>
            <person name="Eisen J.A."/>
            <person name="Markowitz V."/>
            <person name="Hugenholtz P."/>
            <person name="Kyrpides N.C."/>
            <person name="Klenk H.P."/>
        </authorList>
    </citation>
    <scope>NUCLEOTIDE SEQUENCE [LARGE SCALE GENOMIC DNA]</scope>
    <source>
        <strain evidence="3">DSM 21211 / LMG 22137 / NRRL B-23946 / LB-34</strain>
    </source>
</reference>
<dbReference type="HOGENOM" id="CLU_1479755_0_0_0"/>
<keyword evidence="1" id="KW-0472">Membrane</keyword>
<dbReference type="KEGG" id="dmr:Deima_0794"/>
<reference evidence="3" key="2">
    <citation type="submission" date="2011-01" db="EMBL/GenBank/DDBJ databases">
        <title>The complete genome of Deinococcus maricopensis DSM 21211.</title>
        <authorList>
            <consortium name="US DOE Joint Genome Institute (JGI-PGF)"/>
            <person name="Lucas S."/>
            <person name="Copeland A."/>
            <person name="Lapidus A."/>
            <person name="Goodwin L."/>
            <person name="Pitluck S."/>
            <person name="Kyrpides N."/>
            <person name="Mavromatis K."/>
            <person name="Pagani I."/>
            <person name="Ivanova N."/>
            <person name="Ovchinnikova G."/>
            <person name="Zeytun A."/>
            <person name="Detter J.C."/>
            <person name="Han C."/>
            <person name="Land M."/>
            <person name="Hauser L."/>
            <person name="Markowitz V."/>
            <person name="Cheng J.-F."/>
            <person name="Hugenholtz P."/>
            <person name="Woyke T."/>
            <person name="Wu D."/>
            <person name="Pukall R."/>
            <person name="Gehrich-Schroeter G."/>
            <person name="Brambilla E."/>
            <person name="Klenk H.-P."/>
            <person name="Eisen J.A."/>
        </authorList>
    </citation>
    <scope>NUCLEOTIDE SEQUENCE [LARGE SCALE GENOMIC DNA]</scope>
    <source>
        <strain evidence="3">DSM 21211 / LMG 22137 / NRRL B-23946 / LB-34</strain>
    </source>
</reference>
<evidence type="ECO:0000313" key="3">
    <source>
        <dbReference type="Proteomes" id="UP000008635"/>
    </source>
</evidence>
<keyword evidence="3" id="KW-1185">Reference proteome</keyword>
<accession>E8U5W0</accession>
<dbReference type="STRING" id="709986.Deima_0794"/>
<gene>
    <name evidence="2" type="ordered locus">Deima_0794</name>
</gene>
<feature type="transmembrane region" description="Helical" evidence="1">
    <location>
        <begin position="108"/>
        <end position="128"/>
    </location>
</feature>
<keyword evidence="1" id="KW-1133">Transmembrane helix</keyword>
<dbReference type="AlphaFoldDB" id="E8U5W0"/>
<proteinExistence type="predicted"/>
<feature type="transmembrane region" description="Helical" evidence="1">
    <location>
        <begin position="85"/>
        <end position="101"/>
    </location>
</feature>
<evidence type="ECO:0000256" key="1">
    <source>
        <dbReference type="SAM" id="Phobius"/>
    </source>
</evidence>
<organism evidence="2 3">
    <name type="scientific">Deinococcus maricopensis (strain DSM 21211 / LMG 22137 / NRRL B-23946 / LB-34)</name>
    <dbReference type="NCBI Taxonomy" id="709986"/>
    <lineage>
        <taxon>Bacteria</taxon>
        <taxon>Thermotogati</taxon>
        <taxon>Deinococcota</taxon>
        <taxon>Deinococci</taxon>
        <taxon>Deinococcales</taxon>
        <taxon>Deinococcaceae</taxon>
        <taxon>Deinococcus</taxon>
    </lineage>
</organism>
<keyword evidence="1" id="KW-0812">Transmembrane</keyword>
<sequence length="182" mass="19601">MPVRRSWDDVVMDDRPLGRHAAASAPAPLEPTVPDASAEHAEVQAEERLIRRGFRTVVGVLGTMLGLGLLLLLLTAVVGQPTGGQVVWLLIMGALAWQIYIARLWARLVLGFLLFTRGLTGVIVNVALLQDLAVRPAGPVRSGLTLVAGLSLGLAALFMVFCVLLFAPASVRAYFAYVRRSY</sequence>
<protein>
    <submittedName>
        <fullName evidence="2">Uncharacterized protein</fullName>
    </submittedName>
</protein>
<name>E8U5W0_DEIML</name>
<feature type="transmembrane region" description="Helical" evidence="1">
    <location>
        <begin position="57"/>
        <end position="79"/>
    </location>
</feature>